<keyword evidence="16" id="KW-1185">Reference proteome</keyword>
<dbReference type="GO" id="GO:0033540">
    <property type="term" value="P:fatty acid beta-oxidation using acyl-CoA oxidase"/>
    <property type="evidence" value="ECO:0007669"/>
    <property type="project" value="TreeGrafter"/>
</dbReference>
<dbReference type="GO" id="GO:0055088">
    <property type="term" value="P:lipid homeostasis"/>
    <property type="evidence" value="ECO:0007669"/>
    <property type="project" value="TreeGrafter"/>
</dbReference>
<dbReference type="InterPro" id="IPR013786">
    <property type="entry name" value="AcylCoA_DH/ox_N"/>
</dbReference>
<dbReference type="InterPro" id="IPR009100">
    <property type="entry name" value="AcylCoA_DH/oxidase_NM_dom_sf"/>
</dbReference>
<evidence type="ECO:0000256" key="9">
    <source>
        <dbReference type="ARBA" id="ARBA00023098"/>
    </source>
</evidence>
<evidence type="ECO:0000256" key="5">
    <source>
        <dbReference type="ARBA" id="ARBA00022630"/>
    </source>
</evidence>
<dbReference type="GO" id="GO:0071949">
    <property type="term" value="F:FAD binding"/>
    <property type="evidence" value="ECO:0007669"/>
    <property type="project" value="InterPro"/>
</dbReference>
<dbReference type="InterPro" id="IPR055060">
    <property type="entry name" value="ACOX_C_alpha1"/>
</dbReference>
<gene>
    <name evidence="15" type="ORF">FOE78_17670</name>
</gene>
<dbReference type="InterPro" id="IPR036250">
    <property type="entry name" value="AcylCo_DH-like_C"/>
</dbReference>
<dbReference type="RefSeq" id="WP_143987458.1">
    <property type="nucleotide sequence ID" value="NZ_CP041692.1"/>
</dbReference>
<dbReference type="InterPro" id="IPR012258">
    <property type="entry name" value="Acyl-CoA_oxidase"/>
</dbReference>
<protein>
    <recommendedName>
        <fullName evidence="4">acyl-CoA oxidase</fullName>
        <ecNumber evidence="4">1.3.3.6</ecNumber>
    </recommendedName>
</protein>
<evidence type="ECO:0000256" key="7">
    <source>
        <dbReference type="ARBA" id="ARBA00022832"/>
    </source>
</evidence>
<evidence type="ECO:0000313" key="16">
    <source>
        <dbReference type="Proteomes" id="UP000319263"/>
    </source>
</evidence>
<organism evidence="15 16">
    <name type="scientific">Microlunatus elymi</name>
    <dbReference type="NCBI Taxonomy" id="2596828"/>
    <lineage>
        <taxon>Bacteria</taxon>
        <taxon>Bacillati</taxon>
        <taxon>Actinomycetota</taxon>
        <taxon>Actinomycetes</taxon>
        <taxon>Propionibacteriales</taxon>
        <taxon>Propionibacteriaceae</taxon>
        <taxon>Microlunatus</taxon>
    </lineage>
</organism>
<evidence type="ECO:0000256" key="1">
    <source>
        <dbReference type="ARBA" id="ARBA00001974"/>
    </source>
</evidence>
<keyword evidence="5" id="KW-0285">Flavoprotein</keyword>
<dbReference type="SUPFAM" id="SSF47203">
    <property type="entry name" value="Acyl-CoA dehydrogenase C-terminal domain-like"/>
    <property type="match status" value="2"/>
</dbReference>
<dbReference type="GO" id="GO:0003997">
    <property type="term" value="F:acyl-CoA oxidase activity"/>
    <property type="evidence" value="ECO:0007669"/>
    <property type="project" value="UniProtKB-EC"/>
</dbReference>
<keyword evidence="6" id="KW-0274">FAD</keyword>
<dbReference type="Gene3D" id="1.20.140.10">
    <property type="entry name" value="Butyryl-CoA Dehydrogenase, subunit A, domain 3"/>
    <property type="match status" value="2"/>
</dbReference>
<dbReference type="FunFam" id="2.40.110.10:FF:000005">
    <property type="entry name" value="Acyl-coenzyme A oxidase"/>
    <property type="match status" value="1"/>
</dbReference>
<keyword evidence="8" id="KW-0560">Oxidoreductase</keyword>
<evidence type="ECO:0000256" key="2">
    <source>
        <dbReference type="ARBA" id="ARBA00004275"/>
    </source>
</evidence>
<evidence type="ECO:0000256" key="8">
    <source>
        <dbReference type="ARBA" id="ARBA00023002"/>
    </source>
</evidence>
<dbReference type="PIRSF" id="PIRSF000168">
    <property type="entry name" value="Acyl-CoA_oxidase"/>
    <property type="match status" value="1"/>
</dbReference>
<evidence type="ECO:0000256" key="6">
    <source>
        <dbReference type="ARBA" id="ARBA00022827"/>
    </source>
</evidence>
<evidence type="ECO:0000256" key="10">
    <source>
        <dbReference type="ARBA" id="ARBA00023140"/>
    </source>
</evidence>
<evidence type="ECO:0000256" key="3">
    <source>
        <dbReference type="ARBA" id="ARBA00006288"/>
    </source>
</evidence>
<dbReference type="Pfam" id="PF02770">
    <property type="entry name" value="Acyl-CoA_dh_M"/>
    <property type="match status" value="1"/>
</dbReference>
<dbReference type="AlphaFoldDB" id="A0A516Q239"/>
<feature type="domain" description="Acyl-CoA oxidase C-alpha1" evidence="14">
    <location>
        <begin position="283"/>
        <end position="442"/>
    </location>
</feature>
<comment type="subcellular location">
    <subcellularLocation>
        <location evidence="2">Peroxisome</location>
    </subcellularLocation>
</comment>
<evidence type="ECO:0000259" key="13">
    <source>
        <dbReference type="Pfam" id="PF02771"/>
    </source>
</evidence>
<proteinExistence type="inferred from homology"/>
<dbReference type="OrthoDB" id="1144545at2"/>
<dbReference type="EC" id="1.3.3.6" evidence="4"/>
<dbReference type="InterPro" id="IPR037069">
    <property type="entry name" value="AcylCoA_DH/ox_N_sf"/>
</dbReference>
<dbReference type="Proteomes" id="UP000319263">
    <property type="component" value="Chromosome"/>
</dbReference>
<dbReference type="Pfam" id="PF02771">
    <property type="entry name" value="Acyl-CoA_dh_N"/>
    <property type="match status" value="1"/>
</dbReference>
<dbReference type="Gene3D" id="2.40.110.10">
    <property type="entry name" value="Butyryl-CoA Dehydrogenase, subunit A, domain 2"/>
    <property type="match status" value="1"/>
</dbReference>
<accession>A0A516Q239</accession>
<dbReference type="InterPro" id="IPR006091">
    <property type="entry name" value="Acyl-CoA_Oxase/DH_mid-dom"/>
</dbReference>
<feature type="domain" description="Acyl-CoA oxidase C-terminal" evidence="11">
    <location>
        <begin position="506"/>
        <end position="642"/>
    </location>
</feature>
<evidence type="ECO:0000259" key="11">
    <source>
        <dbReference type="Pfam" id="PF01756"/>
    </source>
</evidence>
<dbReference type="SUPFAM" id="SSF56645">
    <property type="entry name" value="Acyl-CoA dehydrogenase NM domain-like"/>
    <property type="match status" value="1"/>
</dbReference>
<evidence type="ECO:0000259" key="14">
    <source>
        <dbReference type="Pfam" id="PF22924"/>
    </source>
</evidence>
<dbReference type="Pfam" id="PF22924">
    <property type="entry name" value="ACOX_C_alpha1"/>
    <property type="match status" value="1"/>
</dbReference>
<evidence type="ECO:0000313" key="15">
    <source>
        <dbReference type="EMBL" id="QDP97499.1"/>
    </source>
</evidence>
<dbReference type="GO" id="GO:0005504">
    <property type="term" value="F:fatty acid binding"/>
    <property type="evidence" value="ECO:0007669"/>
    <property type="project" value="TreeGrafter"/>
</dbReference>
<dbReference type="Pfam" id="PF01756">
    <property type="entry name" value="ACOX"/>
    <property type="match status" value="1"/>
</dbReference>
<keyword evidence="10" id="KW-0576">Peroxisome</keyword>
<name>A0A516Q239_9ACTN</name>
<dbReference type="EMBL" id="CP041692">
    <property type="protein sequence ID" value="QDP97499.1"/>
    <property type="molecule type" value="Genomic_DNA"/>
</dbReference>
<comment type="similarity">
    <text evidence="3">Belongs to the acyl-CoA oxidase family.</text>
</comment>
<keyword evidence="9" id="KW-0443">Lipid metabolism</keyword>
<dbReference type="PANTHER" id="PTHR10909">
    <property type="entry name" value="ELECTRON TRANSPORT OXIDOREDUCTASE"/>
    <property type="match status" value="1"/>
</dbReference>
<dbReference type="FunFam" id="1.20.140.10:FF:000007">
    <property type="entry name" value="Acyl-coenzyme A oxidase"/>
    <property type="match status" value="1"/>
</dbReference>
<evidence type="ECO:0000259" key="12">
    <source>
        <dbReference type="Pfam" id="PF02770"/>
    </source>
</evidence>
<dbReference type="Gene3D" id="1.10.540.10">
    <property type="entry name" value="Acyl-CoA dehydrogenase/oxidase, N-terminal domain"/>
    <property type="match status" value="1"/>
</dbReference>
<feature type="domain" description="Acyl-CoA oxidase/dehydrogenase middle" evidence="12">
    <location>
        <begin position="138"/>
        <end position="247"/>
    </location>
</feature>
<comment type="cofactor">
    <cofactor evidence="1">
        <name>FAD</name>
        <dbReference type="ChEBI" id="CHEBI:57692"/>
    </cofactor>
</comment>
<dbReference type="KEGG" id="mik:FOE78_17670"/>
<dbReference type="FunFam" id="1.20.140.10:FF:000010">
    <property type="entry name" value="Acyl-coenzyme A oxidase"/>
    <property type="match status" value="1"/>
</dbReference>
<dbReference type="InterPro" id="IPR046373">
    <property type="entry name" value="Acyl-CoA_Oxase/DH_mid-dom_sf"/>
</dbReference>
<evidence type="ECO:0000256" key="4">
    <source>
        <dbReference type="ARBA" id="ARBA00012870"/>
    </source>
</evidence>
<sequence length="645" mass="71010">MPDFVAPQVDVPALTEVLDGPHAEIRDLCRRKLIEHAGLLDDAQRLDRDGYRERVLQTLLQLTDAGATTLGFPKRYGGGGDLGAAIAAFETMAFGDLSLLVKIGVQFGLFGGAILQLGTERRHDRYLADVVAGRLLGCFAMTEQGHGSDVQGLQTVARYDPGREQFIIDTPVDSAHKEFIGGAAAHARMAVVFAQLEVGGAGHGVHALLVDLRDRNGRLLPGIRIVDDRQKIGLNGVDNGRIWFDRVTVDRENLLDRYASVSADGVYSSPIESPDRRFFTMLGTLVQGRVSVAGASVNAAKVALTIAIRYADRRRQFTGPNGTEELLLDYGMHQRRLLPRLARTYGLHFAQEQLVAEYDDVFTHPDTADPKRRRALEARAAGTKALGSWLATDTIQACREACGGAGYLSENRFDALRADTDVFTTFEGDNHVLLQLVAKGLLTNYASEFNDLDQLGMVRFVAGHAVETVIERTAAHSLMERVRDLLPAGEDRGDARTGLLDPSYHSAMFRWREEHRIDGLARRLKRGAEDGMNAAELFSRCQQHAVEAAVAHVERQVLEAYEQKLASLPDGANKTALCQLRDLFALSVIEADRGWWMEHGRLSSQRAKAITREVDELLRKTRPLAVQLVDAFGVPEEAVHAAFLH</sequence>
<keyword evidence="7" id="KW-0276">Fatty acid metabolism</keyword>
<reference evidence="15 16" key="1">
    <citation type="submission" date="2019-07" db="EMBL/GenBank/DDBJ databases">
        <title>Microlunatus dokdonensis sp. nov. isolated from the rhizospheric soil of the wild plant Elymus tsukushiensis.</title>
        <authorList>
            <person name="Ghim S.-Y."/>
            <person name="Hwang Y.-J."/>
            <person name="Son J.-S."/>
            <person name="Shin J.-H."/>
        </authorList>
    </citation>
    <scope>NUCLEOTIDE SEQUENCE [LARGE SCALE GENOMIC DNA]</scope>
    <source>
        <strain evidence="15 16">KUDC0627</strain>
    </source>
</reference>
<feature type="domain" description="Acyl-CoA dehydrogenase/oxidase N-terminal" evidence="13">
    <location>
        <begin position="24"/>
        <end position="133"/>
    </location>
</feature>
<dbReference type="InterPro" id="IPR002655">
    <property type="entry name" value="Acyl-CoA_oxidase_C"/>
</dbReference>